<evidence type="ECO:0000313" key="3">
    <source>
        <dbReference type="Proteomes" id="UP000076842"/>
    </source>
</evidence>
<dbReference type="OrthoDB" id="10257263at2759"/>
<dbReference type="Gene3D" id="1.50.10.10">
    <property type="match status" value="1"/>
</dbReference>
<gene>
    <name evidence="2" type="ORF">CALCODRAFT_24292</name>
</gene>
<dbReference type="Pfam" id="PF05147">
    <property type="entry name" value="LANC_like"/>
    <property type="match status" value="1"/>
</dbReference>
<dbReference type="GO" id="GO:0005975">
    <property type="term" value="P:carbohydrate metabolic process"/>
    <property type="evidence" value="ECO:0007669"/>
    <property type="project" value="InterPro"/>
</dbReference>
<dbReference type="Proteomes" id="UP000076842">
    <property type="component" value="Unassembled WGS sequence"/>
</dbReference>
<dbReference type="EMBL" id="KV423924">
    <property type="protein sequence ID" value="KZT61250.1"/>
    <property type="molecule type" value="Genomic_DNA"/>
</dbReference>
<accession>A0A165J1K6</accession>
<dbReference type="PANTHER" id="PTHR12736:SF7">
    <property type="entry name" value="LANC-LIKE PROTEIN 3"/>
    <property type="match status" value="1"/>
</dbReference>
<proteinExistence type="predicted"/>
<reference evidence="2 3" key="1">
    <citation type="journal article" date="2016" name="Mol. Biol. Evol.">
        <title>Comparative Genomics of Early-Diverging Mushroom-Forming Fungi Provides Insights into the Origins of Lignocellulose Decay Capabilities.</title>
        <authorList>
            <person name="Nagy L.G."/>
            <person name="Riley R."/>
            <person name="Tritt A."/>
            <person name="Adam C."/>
            <person name="Daum C."/>
            <person name="Floudas D."/>
            <person name="Sun H."/>
            <person name="Yadav J.S."/>
            <person name="Pangilinan J."/>
            <person name="Larsson K.H."/>
            <person name="Matsuura K."/>
            <person name="Barry K."/>
            <person name="Labutti K."/>
            <person name="Kuo R."/>
            <person name="Ohm R.A."/>
            <person name="Bhattacharya S.S."/>
            <person name="Shirouzu T."/>
            <person name="Yoshinaga Y."/>
            <person name="Martin F.M."/>
            <person name="Grigoriev I.V."/>
            <person name="Hibbett D.S."/>
        </authorList>
    </citation>
    <scope>NUCLEOTIDE SEQUENCE [LARGE SCALE GENOMIC DNA]</scope>
    <source>
        <strain evidence="2 3">HHB12733</strain>
    </source>
</reference>
<dbReference type="PRINTS" id="PR01950">
    <property type="entry name" value="LANCSUPER"/>
</dbReference>
<keyword evidence="1" id="KW-0479">Metal-binding</keyword>
<dbReference type="InParanoid" id="A0A165J1K6"/>
<dbReference type="InterPro" id="IPR007822">
    <property type="entry name" value="LANC-like"/>
</dbReference>
<dbReference type="AlphaFoldDB" id="A0A165J1K6"/>
<keyword evidence="1" id="KW-0862">Zinc</keyword>
<feature type="binding site" evidence="1">
    <location>
        <position position="30"/>
    </location>
    <ligand>
        <name>Zn(2+)</name>
        <dbReference type="ChEBI" id="CHEBI:29105"/>
    </ligand>
</feature>
<dbReference type="GO" id="GO:0046872">
    <property type="term" value="F:metal ion binding"/>
    <property type="evidence" value="ECO:0007669"/>
    <property type="project" value="UniProtKB-KW"/>
</dbReference>
<feature type="binding site" evidence="1">
    <location>
        <position position="29"/>
    </location>
    <ligand>
        <name>Zn(2+)</name>
        <dbReference type="ChEBI" id="CHEBI:29105"/>
    </ligand>
</feature>
<name>A0A165J1K6_9BASI</name>
<organism evidence="2 3">
    <name type="scientific">Calocera cornea HHB12733</name>
    <dbReference type="NCBI Taxonomy" id="1353952"/>
    <lineage>
        <taxon>Eukaryota</taxon>
        <taxon>Fungi</taxon>
        <taxon>Dikarya</taxon>
        <taxon>Basidiomycota</taxon>
        <taxon>Agaricomycotina</taxon>
        <taxon>Dacrymycetes</taxon>
        <taxon>Dacrymycetales</taxon>
        <taxon>Dacrymycetaceae</taxon>
        <taxon>Calocera</taxon>
    </lineage>
</organism>
<protein>
    <recommendedName>
        <fullName evidence="4">Lanthionine synthetase C-like protein</fullName>
    </recommendedName>
</protein>
<evidence type="ECO:0008006" key="4">
    <source>
        <dbReference type="Google" id="ProtNLM"/>
    </source>
</evidence>
<dbReference type="GO" id="GO:0031179">
    <property type="term" value="P:peptide modification"/>
    <property type="evidence" value="ECO:0007669"/>
    <property type="project" value="InterPro"/>
</dbReference>
<keyword evidence="3" id="KW-1185">Reference proteome</keyword>
<dbReference type="GO" id="GO:0005886">
    <property type="term" value="C:plasma membrane"/>
    <property type="evidence" value="ECO:0007669"/>
    <property type="project" value="TreeGrafter"/>
</dbReference>
<evidence type="ECO:0000256" key="1">
    <source>
        <dbReference type="PIRSR" id="PIRSR607822-1"/>
    </source>
</evidence>
<evidence type="ECO:0000313" key="2">
    <source>
        <dbReference type="EMBL" id="KZT61250.1"/>
    </source>
</evidence>
<dbReference type="PANTHER" id="PTHR12736">
    <property type="entry name" value="LANC-LIKE PROTEIN"/>
    <property type="match status" value="1"/>
</dbReference>
<dbReference type="SUPFAM" id="SSF158745">
    <property type="entry name" value="LanC-like"/>
    <property type="match status" value="1"/>
</dbReference>
<sequence>MGRWRAEKLRDALECIWREEIVTKGMGFCHGIAGNVVPFLFQAVWELRQGMVPNEYLGKALALLELSTILPPMPPSTASSPNLPAHSLFRTPDNPHSLFEGMTGAACTSVDISPSCGIWRKGGWWERE</sequence>
<dbReference type="InterPro" id="IPR012341">
    <property type="entry name" value="6hp_glycosidase-like_sf"/>
</dbReference>